<organism evidence="2 3">
    <name type="scientific">Clostridium homopropionicum DSM 5847</name>
    <dbReference type="NCBI Taxonomy" id="1121318"/>
    <lineage>
        <taxon>Bacteria</taxon>
        <taxon>Bacillati</taxon>
        <taxon>Bacillota</taxon>
        <taxon>Clostridia</taxon>
        <taxon>Eubacteriales</taxon>
        <taxon>Clostridiaceae</taxon>
        <taxon>Clostridium</taxon>
    </lineage>
</organism>
<dbReference type="InterPro" id="IPR001387">
    <property type="entry name" value="Cro/C1-type_HTH"/>
</dbReference>
<dbReference type="Pfam" id="PF01381">
    <property type="entry name" value="HTH_3"/>
    <property type="match status" value="1"/>
</dbReference>
<sequence>MRQGLLLKMKRIEKGYNQESFGAIIGVTRQSVSFYERDKLIPRPEKMKKSAKFLILQSRNFSFQKKTRSIILT</sequence>
<reference evidence="3" key="1">
    <citation type="submission" date="2015-08" db="EMBL/GenBank/DDBJ databases">
        <title>Genome sequence of the strict anaerobe Clostridium homopropionicum LuHBu1 (DSM 5847T).</title>
        <authorList>
            <person name="Poehlein A."/>
            <person name="Beck M."/>
            <person name="Schiel-Bengelsdorf B."/>
            <person name="Bengelsdorf F.R."/>
            <person name="Daniel R."/>
            <person name="Duerre P."/>
        </authorList>
    </citation>
    <scope>NUCLEOTIDE SEQUENCE [LARGE SCALE GENOMIC DNA]</scope>
    <source>
        <strain evidence="3">DSM 5847</strain>
    </source>
</reference>
<comment type="caution">
    <text evidence="2">The sequence shown here is derived from an EMBL/GenBank/DDBJ whole genome shotgun (WGS) entry which is preliminary data.</text>
</comment>
<dbReference type="SUPFAM" id="SSF47413">
    <property type="entry name" value="lambda repressor-like DNA-binding domains"/>
    <property type="match status" value="1"/>
</dbReference>
<protein>
    <submittedName>
        <fullName evidence="2">Helix-turn-helix protein</fullName>
    </submittedName>
</protein>
<dbReference type="Proteomes" id="UP000037043">
    <property type="component" value="Unassembled WGS sequence"/>
</dbReference>
<evidence type="ECO:0000313" key="2">
    <source>
        <dbReference type="EMBL" id="KOA18326.1"/>
    </source>
</evidence>
<proteinExistence type="predicted"/>
<dbReference type="InterPro" id="IPR010982">
    <property type="entry name" value="Lambda_DNA-bd_dom_sf"/>
</dbReference>
<name>A0A0L6Z5U2_9CLOT</name>
<dbReference type="GO" id="GO:0003677">
    <property type="term" value="F:DNA binding"/>
    <property type="evidence" value="ECO:0007669"/>
    <property type="project" value="InterPro"/>
</dbReference>
<dbReference type="EMBL" id="LHUR01000042">
    <property type="protein sequence ID" value="KOA18326.1"/>
    <property type="molecule type" value="Genomic_DNA"/>
</dbReference>
<evidence type="ECO:0000313" key="3">
    <source>
        <dbReference type="Proteomes" id="UP000037043"/>
    </source>
</evidence>
<accession>A0A0L6Z5U2</accession>
<dbReference type="SMART" id="SM00530">
    <property type="entry name" value="HTH_XRE"/>
    <property type="match status" value="1"/>
</dbReference>
<feature type="domain" description="HTH cro/C1-type" evidence="1">
    <location>
        <begin position="7"/>
        <end position="61"/>
    </location>
</feature>
<keyword evidence="3" id="KW-1185">Reference proteome</keyword>
<dbReference type="RefSeq" id="WP_052222675.1">
    <property type="nucleotide sequence ID" value="NZ_LHUR01000042.1"/>
</dbReference>
<evidence type="ECO:0000259" key="1">
    <source>
        <dbReference type="PROSITE" id="PS50943"/>
    </source>
</evidence>
<dbReference type="PROSITE" id="PS50943">
    <property type="entry name" value="HTH_CROC1"/>
    <property type="match status" value="1"/>
</dbReference>
<dbReference type="Gene3D" id="1.10.260.40">
    <property type="entry name" value="lambda repressor-like DNA-binding domains"/>
    <property type="match status" value="1"/>
</dbReference>
<dbReference type="STRING" id="36844.SAMN04488501_101260"/>
<dbReference type="CDD" id="cd00093">
    <property type="entry name" value="HTH_XRE"/>
    <property type="match status" value="1"/>
</dbReference>
<dbReference type="PATRIC" id="fig|1121318.3.peg.3222"/>
<dbReference type="AlphaFoldDB" id="A0A0L6Z5U2"/>
<gene>
    <name evidence="2" type="ORF">CLHOM_32230</name>
</gene>